<dbReference type="AlphaFoldDB" id="A0A1B7XQ53"/>
<comment type="caution">
    <text evidence="1">The sequence shown here is derived from an EMBL/GenBank/DDBJ whole genome shotgun (WGS) entry which is preliminary data.</text>
</comment>
<dbReference type="Proteomes" id="UP000091979">
    <property type="component" value="Unassembled WGS sequence"/>
</dbReference>
<accession>A0A1B7XQ53</accession>
<evidence type="ECO:0000313" key="1">
    <source>
        <dbReference type="EMBL" id="OBQ57642.1"/>
    </source>
</evidence>
<reference evidence="1 2" key="1">
    <citation type="submission" date="2015-01" db="EMBL/GenBank/DDBJ databases">
        <title>Desulfovibrio sp. JC271 draft genome sequence.</title>
        <authorList>
            <person name="Shivani Y."/>
            <person name="Subhash Y."/>
            <person name="Sasikala C."/>
            <person name="Ramana C.V."/>
        </authorList>
    </citation>
    <scope>NUCLEOTIDE SEQUENCE [LARGE SCALE GENOMIC DNA]</scope>
    <source>
        <strain evidence="1 2">JC271</strain>
    </source>
</reference>
<evidence type="ECO:0000313" key="2">
    <source>
        <dbReference type="Proteomes" id="UP000091979"/>
    </source>
</evidence>
<dbReference type="PATRIC" id="fig|1560234.3.peg.209"/>
<protein>
    <submittedName>
        <fullName evidence="1">Uncharacterized protein</fullName>
    </submittedName>
</protein>
<gene>
    <name evidence="1" type="ORF">SP90_00980</name>
</gene>
<organism evidence="1 2">
    <name type="scientific">Halodesulfovibrio spirochaetisodalis</name>
    <dbReference type="NCBI Taxonomy" id="1560234"/>
    <lineage>
        <taxon>Bacteria</taxon>
        <taxon>Pseudomonadati</taxon>
        <taxon>Thermodesulfobacteriota</taxon>
        <taxon>Desulfovibrionia</taxon>
        <taxon>Desulfovibrionales</taxon>
        <taxon>Desulfovibrionaceae</taxon>
        <taxon>Halodesulfovibrio</taxon>
    </lineage>
</organism>
<sequence length="103" mass="11349">MSEYAPFESYAVNCLRSLMRLREVADVDIDGVTLSLELVPQRSYKAYINGCSIGEFGSPQHGFNLMTDALEGVVVADSPEEVPAVVGNIIDKLLHRYEPEDGE</sequence>
<name>A0A1B7XQ53_9BACT</name>
<keyword evidence="2" id="KW-1185">Reference proteome</keyword>
<dbReference type="EMBL" id="JXMS01000001">
    <property type="protein sequence ID" value="OBQ57642.1"/>
    <property type="molecule type" value="Genomic_DNA"/>
</dbReference>
<proteinExistence type="predicted"/>